<protein>
    <submittedName>
        <fullName evidence="1">Uncharacterized protein</fullName>
    </submittedName>
</protein>
<dbReference type="Proteomes" id="UP000199334">
    <property type="component" value="Unassembled WGS sequence"/>
</dbReference>
<gene>
    <name evidence="1" type="ORF">SAMN05216498_1404</name>
</gene>
<evidence type="ECO:0000313" key="1">
    <source>
        <dbReference type="EMBL" id="SDN08470.1"/>
    </source>
</evidence>
<dbReference type="AlphaFoldDB" id="A0A1G9YHK1"/>
<dbReference type="EMBL" id="FNIG01000002">
    <property type="protein sequence ID" value="SDN08470.1"/>
    <property type="molecule type" value="Genomic_DNA"/>
</dbReference>
<accession>A0A1G9YHK1</accession>
<proteinExistence type="predicted"/>
<reference evidence="1 2" key="1">
    <citation type="submission" date="2016-10" db="EMBL/GenBank/DDBJ databases">
        <authorList>
            <person name="de Groot N.N."/>
        </authorList>
    </citation>
    <scope>NUCLEOTIDE SEQUENCE [LARGE SCALE GENOMIC DNA]</scope>
    <source>
        <strain evidence="1 2">CGMCC 1.3442</strain>
    </source>
</reference>
<organism evidence="1 2">
    <name type="scientific">Tenuibacillus multivorans</name>
    <dbReference type="NCBI Taxonomy" id="237069"/>
    <lineage>
        <taxon>Bacteria</taxon>
        <taxon>Bacillati</taxon>
        <taxon>Bacillota</taxon>
        <taxon>Bacilli</taxon>
        <taxon>Bacillales</taxon>
        <taxon>Bacillaceae</taxon>
        <taxon>Tenuibacillus</taxon>
    </lineage>
</organism>
<evidence type="ECO:0000313" key="2">
    <source>
        <dbReference type="Proteomes" id="UP000199334"/>
    </source>
</evidence>
<dbReference type="STRING" id="237069.SAMN05216498_1404"/>
<sequence>MSIILLGIVLLTGCDSDSSLSFSEESEDQLNKDVQSFFHGVKNDNGVHLYFDNHNKAIHVYLNGSNVVQDEKVNYFTDFDVEADGETLRLIYESDEAIDYSDQSLKHERFYKVNVDNSYETIRIFHNGEESHFGTISGNS</sequence>
<name>A0A1G9YHK1_9BACI</name>
<keyword evidence="2" id="KW-1185">Reference proteome</keyword>